<dbReference type="UniPathway" id="UPA00068">
    <property type="reaction ID" value="UER00108"/>
</dbReference>
<dbReference type="Gene3D" id="3.30.360.10">
    <property type="entry name" value="Dihydrodipicolinate Reductase, domain 2"/>
    <property type="match status" value="1"/>
</dbReference>
<dbReference type="HAMAP" id="MF_00150">
    <property type="entry name" value="ArgC_type1"/>
    <property type="match status" value="1"/>
</dbReference>
<comment type="catalytic activity">
    <reaction evidence="5">
        <text>N-acetyl-L-glutamate 5-semialdehyde + phosphate + NADP(+) = N-acetyl-L-glutamyl 5-phosphate + NADPH + H(+)</text>
        <dbReference type="Rhea" id="RHEA:21588"/>
        <dbReference type="ChEBI" id="CHEBI:15378"/>
        <dbReference type="ChEBI" id="CHEBI:29123"/>
        <dbReference type="ChEBI" id="CHEBI:43474"/>
        <dbReference type="ChEBI" id="CHEBI:57783"/>
        <dbReference type="ChEBI" id="CHEBI:57936"/>
        <dbReference type="ChEBI" id="CHEBI:58349"/>
        <dbReference type="EC" id="1.2.1.38"/>
    </reaction>
</comment>
<dbReference type="Gene3D" id="3.40.50.720">
    <property type="entry name" value="NAD(P)-binding Rossmann-like Domain"/>
    <property type="match status" value="1"/>
</dbReference>
<evidence type="ECO:0000259" key="7">
    <source>
        <dbReference type="SMART" id="SM00859"/>
    </source>
</evidence>
<evidence type="ECO:0000256" key="1">
    <source>
        <dbReference type="ARBA" id="ARBA00022571"/>
    </source>
</evidence>
<dbReference type="Pfam" id="PF22698">
    <property type="entry name" value="Semialdhyde_dhC_1"/>
    <property type="match status" value="1"/>
</dbReference>
<evidence type="ECO:0000256" key="2">
    <source>
        <dbReference type="ARBA" id="ARBA00022605"/>
    </source>
</evidence>
<dbReference type="InterPro" id="IPR050085">
    <property type="entry name" value="AGPR"/>
</dbReference>
<keyword evidence="2 5" id="KW-0028">Amino-acid biosynthesis</keyword>
<gene>
    <name evidence="5" type="primary">argC</name>
    <name evidence="8" type="ORF">SAMN04488104_100674</name>
</gene>
<name>A0A1G6PLQ7_9BACT</name>
<keyword evidence="5" id="KW-0963">Cytoplasm</keyword>
<comment type="pathway">
    <text evidence="5">Amino-acid biosynthesis; L-arginine biosynthesis; N(2)-acetyl-L-ornithine from L-glutamate: step 3/4.</text>
</comment>
<dbReference type="GO" id="GO:0003942">
    <property type="term" value="F:N-acetyl-gamma-glutamyl-phosphate reductase activity"/>
    <property type="evidence" value="ECO:0007669"/>
    <property type="project" value="UniProtKB-UniRule"/>
</dbReference>
<dbReference type="OrthoDB" id="9801289at2"/>
<evidence type="ECO:0000256" key="4">
    <source>
        <dbReference type="ARBA" id="ARBA00023002"/>
    </source>
</evidence>
<dbReference type="InterPro" id="IPR023013">
    <property type="entry name" value="AGPR_AS"/>
</dbReference>
<feature type="active site" evidence="5 6">
    <location>
        <position position="132"/>
    </location>
</feature>
<accession>A0A1G6PLQ7</accession>
<dbReference type="GO" id="GO:0051287">
    <property type="term" value="F:NAD binding"/>
    <property type="evidence" value="ECO:0007669"/>
    <property type="project" value="InterPro"/>
</dbReference>
<sequence>MHKIKTAVIGGAGYTGGELIRLLLHHPQVELVYIHSNSQKGKKVYEVHPDLIGESNLVFSDQVKTEGIEAVFLGLPHGETKGFLATHSFDSQTVIIDLSTDFRDESNGFVYGLPEINESKIKTAKRIANPGCFATAIQLALAPSIAQGWIKGSVHITGVTGSTGAGKKLAETSHFSYRNGNLSVYKLFTHQHLKEIKQTFRQLKEDWDSELLFVPYRGNFTRGIWITAYFPFEGDLDSAINAYKDYYQSAAFTFVSDLDIDLKQVVNTNKCILHLKKEAGQLVIYSVIDNLLKGASGQALQNFNLAFGLEEKTGLNLKSIAF</sequence>
<dbReference type="Proteomes" id="UP000199060">
    <property type="component" value="Unassembled WGS sequence"/>
</dbReference>
<dbReference type="GO" id="GO:0070401">
    <property type="term" value="F:NADP+ binding"/>
    <property type="evidence" value="ECO:0007669"/>
    <property type="project" value="InterPro"/>
</dbReference>
<dbReference type="InterPro" id="IPR000706">
    <property type="entry name" value="AGPR_type-1"/>
</dbReference>
<keyword evidence="9" id="KW-1185">Reference proteome</keyword>
<dbReference type="PANTHER" id="PTHR32338:SF10">
    <property type="entry name" value="N-ACETYL-GAMMA-GLUTAMYL-PHOSPHATE REDUCTASE, CHLOROPLASTIC-RELATED"/>
    <property type="match status" value="1"/>
</dbReference>
<dbReference type="SUPFAM" id="SSF51735">
    <property type="entry name" value="NAD(P)-binding Rossmann-fold domains"/>
    <property type="match status" value="1"/>
</dbReference>
<dbReference type="SMART" id="SM00859">
    <property type="entry name" value="Semialdhyde_dh"/>
    <property type="match status" value="1"/>
</dbReference>
<dbReference type="EC" id="1.2.1.38" evidence="5"/>
<dbReference type="PANTHER" id="PTHR32338">
    <property type="entry name" value="N-ACETYL-GAMMA-GLUTAMYL-PHOSPHATE REDUCTASE, CHLOROPLASTIC-RELATED-RELATED"/>
    <property type="match status" value="1"/>
</dbReference>
<keyword evidence="4 5" id="KW-0560">Oxidoreductase</keyword>
<dbReference type="CDD" id="cd17895">
    <property type="entry name" value="AGPR_1_N"/>
    <property type="match status" value="1"/>
</dbReference>
<dbReference type="GO" id="GO:0006526">
    <property type="term" value="P:L-arginine biosynthetic process"/>
    <property type="evidence" value="ECO:0007669"/>
    <property type="project" value="UniProtKB-UniRule"/>
</dbReference>
<protein>
    <recommendedName>
        <fullName evidence="5">N-acetyl-gamma-glutamyl-phosphate reductase</fullName>
        <shortName evidence="5">AGPR</shortName>
        <ecNumber evidence="5">1.2.1.38</ecNumber>
    </recommendedName>
    <alternativeName>
        <fullName evidence="5">N-acetyl-glutamate semialdehyde dehydrogenase</fullName>
        <shortName evidence="5">NAGSA dehydrogenase</shortName>
    </alternativeName>
</protein>
<dbReference type="STRING" id="686796.SAMN04488104_100674"/>
<dbReference type="RefSeq" id="WP_087938158.1">
    <property type="nucleotide sequence ID" value="NZ_FNAC01000006.1"/>
</dbReference>
<comment type="subcellular location">
    <subcellularLocation>
        <location evidence="5">Cytoplasm</location>
    </subcellularLocation>
</comment>
<evidence type="ECO:0000256" key="6">
    <source>
        <dbReference type="PROSITE-ProRule" id="PRU10010"/>
    </source>
</evidence>
<feature type="domain" description="Semialdehyde dehydrogenase NAD-binding" evidence="7">
    <location>
        <begin position="5"/>
        <end position="124"/>
    </location>
</feature>
<organism evidence="8 9">
    <name type="scientific">Algoriphagus faecimaris</name>
    <dbReference type="NCBI Taxonomy" id="686796"/>
    <lineage>
        <taxon>Bacteria</taxon>
        <taxon>Pseudomonadati</taxon>
        <taxon>Bacteroidota</taxon>
        <taxon>Cytophagia</taxon>
        <taxon>Cytophagales</taxon>
        <taxon>Cyclobacteriaceae</taxon>
        <taxon>Algoriphagus</taxon>
    </lineage>
</organism>
<keyword evidence="1 5" id="KW-0055">Arginine biosynthesis</keyword>
<dbReference type="AlphaFoldDB" id="A0A1G6PLQ7"/>
<dbReference type="CDD" id="cd23934">
    <property type="entry name" value="AGPR_1_C"/>
    <property type="match status" value="1"/>
</dbReference>
<proteinExistence type="inferred from homology"/>
<evidence type="ECO:0000256" key="3">
    <source>
        <dbReference type="ARBA" id="ARBA00022857"/>
    </source>
</evidence>
<comment type="function">
    <text evidence="5">Catalyzes the NADPH-dependent reduction of N-acetyl-5-glutamyl phosphate to yield N-acetyl-L-glutamate 5-semialdehyde.</text>
</comment>
<dbReference type="InterPro" id="IPR036291">
    <property type="entry name" value="NAD(P)-bd_dom_sf"/>
</dbReference>
<dbReference type="Pfam" id="PF01118">
    <property type="entry name" value="Semialdhyde_dh"/>
    <property type="match status" value="1"/>
</dbReference>
<evidence type="ECO:0000313" key="8">
    <source>
        <dbReference type="EMBL" id="SDC80295.1"/>
    </source>
</evidence>
<keyword evidence="3 5" id="KW-0521">NADP</keyword>
<dbReference type="EMBL" id="FNAC01000006">
    <property type="protein sequence ID" value="SDC80295.1"/>
    <property type="molecule type" value="Genomic_DNA"/>
</dbReference>
<dbReference type="InterPro" id="IPR000534">
    <property type="entry name" value="Semialdehyde_DH_NAD-bd"/>
</dbReference>
<dbReference type="InterPro" id="IPR058924">
    <property type="entry name" value="AGPR_dimerisation_dom"/>
</dbReference>
<dbReference type="GO" id="GO:0005737">
    <property type="term" value="C:cytoplasm"/>
    <property type="evidence" value="ECO:0007669"/>
    <property type="project" value="UniProtKB-SubCell"/>
</dbReference>
<dbReference type="SUPFAM" id="SSF55347">
    <property type="entry name" value="Glyceraldehyde-3-phosphate dehydrogenase-like, C-terminal domain"/>
    <property type="match status" value="1"/>
</dbReference>
<dbReference type="PROSITE" id="PS01224">
    <property type="entry name" value="ARGC"/>
    <property type="match status" value="1"/>
</dbReference>
<evidence type="ECO:0000313" key="9">
    <source>
        <dbReference type="Proteomes" id="UP000199060"/>
    </source>
</evidence>
<evidence type="ECO:0000256" key="5">
    <source>
        <dbReference type="HAMAP-Rule" id="MF_00150"/>
    </source>
</evidence>
<comment type="similarity">
    <text evidence="5">Belongs to the NAGSA dehydrogenase family. Type 1 subfamily.</text>
</comment>
<reference evidence="9" key="1">
    <citation type="submission" date="2016-10" db="EMBL/GenBank/DDBJ databases">
        <authorList>
            <person name="Varghese N."/>
            <person name="Submissions S."/>
        </authorList>
    </citation>
    <scope>NUCLEOTIDE SEQUENCE [LARGE SCALE GENOMIC DNA]</scope>
    <source>
        <strain evidence="9">DSM 23095</strain>
    </source>
</reference>
<dbReference type="NCBIfam" id="TIGR01850">
    <property type="entry name" value="argC"/>
    <property type="match status" value="1"/>
</dbReference>